<gene>
    <name evidence="3" type="ORF">A9B99_08265</name>
</gene>
<organism evidence="3 4">
    <name type="scientific">Mangrovibacter phragmitis</name>
    <dbReference type="NCBI Taxonomy" id="1691903"/>
    <lineage>
        <taxon>Bacteria</taxon>
        <taxon>Pseudomonadati</taxon>
        <taxon>Pseudomonadota</taxon>
        <taxon>Gammaproteobacteria</taxon>
        <taxon>Enterobacterales</taxon>
        <taxon>Enterobacteriaceae</taxon>
        <taxon>Mangrovibacter</taxon>
    </lineage>
</organism>
<dbReference type="InterPro" id="IPR000639">
    <property type="entry name" value="Epox_hydrolase-like"/>
</dbReference>
<dbReference type="OrthoDB" id="9780765at2"/>
<dbReference type="InterPro" id="IPR029058">
    <property type="entry name" value="AB_hydrolase_fold"/>
</dbReference>
<sequence>MREHHIAVNGVSLHVVECGEGSAVLFCHGFPDTWRSWRQQMNAVAHAGYRAIALDMRGYGESSGPDEASAYTALNIVGDLVAILNHMNCETATLVGHDFGAVAAWTAALIRPDRFRAVFGLSVPPFDFDGGNFLSELREKGQHDFYMFRQMSPAADNEWADAKNTIPAAFYWTSAEAPKGERWHPMDINRGLLRPTPVKRPRFVEPTDFALMIDQFKKNGFHRPLNYYRALESYIDMMPAFAGCRIQVPSFFIIGAADGLNELHPVTTEILQHVLTDLREFIVLPDVGHWPQLEAPEQTNSALIGFLDAIY</sequence>
<dbReference type="Pfam" id="PF00561">
    <property type="entry name" value="Abhydrolase_1"/>
    <property type="match status" value="1"/>
</dbReference>
<keyword evidence="1" id="KW-0378">Hydrolase</keyword>
<dbReference type="SUPFAM" id="SSF53474">
    <property type="entry name" value="alpha/beta-Hydrolases"/>
    <property type="match status" value="1"/>
</dbReference>
<feature type="domain" description="AB hydrolase-1" evidence="2">
    <location>
        <begin position="23"/>
        <end position="296"/>
    </location>
</feature>
<name>A0A1B7L2W1_9ENTR</name>
<keyword evidence="4" id="KW-1185">Reference proteome</keyword>
<dbReference type="Gene3D" id="3.40.50.1820">
    <property type="entry name" value="alpha/beta hydrolase"/>
    <property type="match status" value="1"/>
</dbReference>
<dbReference type="AlphaFoldDB" id="A0A1B7L2W1"/>
<evidence type="ECO:0000256" key="1">
    <source>
        <dbReference type="ARBA" id="ARBA00022801"/>
    </source>
</evidence>
<accession>A0A1B7L2W1</accession>
<protein>
    <recommendedName>
        <fullName evidence="2">AB hydrolase-1 domain-containing protein</fullName>
    </recommendedName>
</protein>
<dbReference type="STRING" id="1691903.A9B99_08265"/>
<reference evidence="4" key="1">
    <citation type="submission" date="2016-05" db="EMBL/GenBank/DDBJ databases">
        <authorList>
            <person name="Behera P."/>
            <person name="Vaishampayan P."/>
            <person name="Singh N."/>
            <person name="Raina V."/>
            <person name="Suar M."/>
            <person name="Pattnaik A."/>
            <person name="Rastogi G."/>
        </authorList>
    </citation>
    <scope>NUCLEOTIDE SEQUENCE [LARGE SCALE GENOMIC DNA]</scope>
    <source>
        <strain evidence="4">MP23</strain>
    </source>
</reference>
<evidence type="ECO:0000313" key="4">
    <source>
        <dbReference type="Proteomes" id="UP000078225"/>
    </source>
</evidence>
<dbReference type="EMBL" id="LYRP01000022">
    <property type="protein sequence ID" value="OAT76744.1"/>
    <property type="molecule type" value="Genomic_DNA"/>
</dbReference>
<evidence type="ECO:0000259" key="2">
    <source>
        <dbReference type="Pfam" id="PF00561"/>
    </source>
</evidence>
<evidence type="ECO:0000313" key="3">
    <source>
        <dbReference type="EMBL" id="OAT76744.1"/>
    </source>
</evidence>
<dbReference type="PRINTS" id="PR00412">
    <property type="entry name" value="EPOXHYDRLASE"/>
</dbReference>
<dbReference type="GO" id="GO:0016787">
    <property type="term" value="F:hydrolase activity"/>
    <property type="evidence" value="ECO:0007669"/>
    <property type="project" value="UniProtKB-KW"/>
</dbReference>
<dbReference type="PANTHER" id="PTHR43329">
    <property type="entry name" value="EPOXIDE HYDROLASE"/>
    <property type="match status" value="1"/>
</dbReference>
<dbReference type="Proteomes" id="UP000078225">
    <property type="component" value="Unassembled WGS sequence"/>
</dbReference>
<comment type="caution">
    <text evidence="3">The sequence shown here is derived from an EMBL/GenBank/DDBJ whole genome shotgun (WGS) entry which is preliminary data.</text>
</comment>
<proteinExistence type="predicted"/>
<dbReference type="InterPro" id="IPR000073">
    <property type="entry name" value="AB_hydrolase_1"/>
</dbReference>
<dbReference type="RefSeq" id="WP_064598973.1">
    <property type="nucleotide sequence ID" value="NZ_JBDJAE010000018.1"/>
</dbReference>